<dbReference type="PANTHER" id="PTHR31286">
    <property type="entry name" value="GLYCINE-RICH CELL WALL STRUCTURAL PROTEIN 1.8-LIKE"/>
    <property type="match status" value="1"/>
</dbReference>
<feature type="region of interest" description="Disordered" evidence="1">
    <location>
        <begin position="328"/>
        <end position="357"/>
    </location>
</feature>
<dbReference type="InterPro" id="IPR025558">
    <property type="entry name" value="DUF4283"/>
</dbReference>
<evidence type="ECO:0000259" key="3">
    <source>
        <dbReference type="Pfam" id="PF14392"/>
    </source>
</evidence>
<feature type="domain" description="Zinc knuckle CX2CX4HX4C" evidence="3">
    <location>
        <begin position="99"/>
        <end position="135"/>
    </location>
</feature>
<sequence length="386" mass="43874">MLAAKFFTKRALSIEVVARTLQPLWKTKHEFHIKDLGNHLILFTFKDELDAKKILLGAPWSFDKYLVALCRYETDQSLKELRFDTTEFWVQVHDLPAQRMMFGPDSDGWVSFRYKRLPIFCYWCGRLTHDAKECDFWIHSKGTLNVQQQQFSNWMRKPQMSMSRRKVISVAGEEARRMGSDAEKGGFDTTPATVTDSPVMMTRMDVSMRKESANPKEISKSNDKAKITEILTDKEKFQAHIQEIYDALLNGIAISSVTNTINDDCDCRTKEMADNTLPELRSGGPDVDVTLNQRPQAMVCSGIGPNGPITNNPIPRTWKRVITGPKIINPTSEDAHAGNKRGAHDHASTDMVTTSKKKKMETEVVEVTKLLAMEFTEMAVAARQHR</sequence>
<dbReference type="Pfam" id="PF14392">
    <property type="entry name" value="zf-CCHC_4"/>
    <property type="match status" value="1"/>
</dbReference>
<dbReference type="Proteomes" id="UP000594261">
    <property type="component" value="Chromosome 11"/>
</dbReference>
<organism evidence="4 5">
    <name type="scientific">Quercus lobata</name>
    <name type="common">Valley oak</name>
    <dbReference type="NCBI Taxonomy" id="97700"/>
    <lineage>
        <taxon>Eukaryota</taxon>
        <taxon>Viridiplantae</taxon>
        <taxon>Streptophyta</taxon>
        <taxon>Embryophyta</taxon>
        <taxon>Tracheophyta</taxon>
        <taxon>Spermatophyta</taxon>
        <taxon>Magnoliopsida</taxon>
        <taxon>eudicotyledons</taxon>
        <taxon>Gunneridae</taxon>
        <taxon>Pentapetalae</taxon>
        <taxon>rosids</taxon>
        <taxon>fabids</taxon>
        <taxon>Fagales</taxon>
        <taxon>Fagaceae</taxon>
        <taxon>Quercus</taxon>
    </lineage>
</organism>
<dbReference type="InterPro" id="IPR025836">
    <property type="entry name" value="Zn_knuckle_CX2CX4HX4C"/>
</dbReference>
<dbReference type="AlphaFoldDB" id="A0A7N2N0Z6"/>
<dbReference type="Pfam" id="PF14111">
    <property type="entry name" value="DUF4283"/>
    <property type="match status" value="1"/>
</dbReference>
<protein>
    <recommendedName>
        <fullName evidence="6">CCHC-type domain-containing protein</fullName>
    </recommendedName>
</protein>
<reference evidence="4" key="2">
    <citation type="submission" date="2021-01" db="UniProtKB">
        <authorList>
            <consortium name="EnsemblPlants"/>
        </authorList>
    </citation>
    <scope>IDENTIFICATION</scope>
</reference>
<feature type="compositionally biased region" description="Basic and acidic residues" evidence="1">
    <location>
        <begin position="333"/>
        <end position="348"/>
    </location>
</feature>
<evidence type="ECO:0008006" key="6">
    <source>
        <dbReference type="Google" id="ProtNLM"/>
    </source>
</evidence>
<dbReference type="EnsemblPlants" id="QL11p055190:mrna">
    <property type="protein sequence ID" value="QL11p055190:mrna"/>
    <property type="gene ID" value="QL11p055190"/>
</dbReference>
<evidence type="ECO:0000259" key="2">
    <source>
        <dbReference type="Pfam" id="PF14111"/>
    </source>
</evidence>
<dbReference type="InParanoid" id="A0A7N2N0Z6"/>
<dbReference type="PANTHER" id="PTHR31286:SF178">
    <property type="entry name" value="DUF4283 DOMAIN-CONTAINING PROTEIN"/>
    <property type="match status" value="1"/>
</dbReference>
<proteinExistence type="predicted"/>
<accession>A0A7N2N0Z6</accession>
<feature type="domain" description="DUF4283" evidence="2">
    <location>
        <begin position="7"/>
        <end position="75"/>
    </location>
</feature>
<dbReference type="EMBL" id="LRBV02000011">
    <property type="status" value="NOT_ANNOTATED_CDS"/>
    <property type="molecule type" value="Genomic_DNA"/>
</dbReference>
<dbReference type="InterPro" id="IPR040256">
    <property type="entry name" value="At4g02000-like"/>
</dbReference>
<dbReference type="Gramene" id="QL11p055190:mrna">
    <property type="protein sequence ID" value="QL11p055190:mrna"/>
    <property type="gene ID" value="QL11p055190"/>
</dbReference>
<name>A0A7N2N0Z6_QUELO</name>
<evidence type="ECO:0000313" key="4">
    <source>
        <dbReference type="EnsemblPlants" id="QL11p055190:mrna"/>
    </source>
</evidence>
<keyword evidence="5" id="KW-1185">Reference proteome</keyword>
<reference evidence="4 5" key="1">
    <citation type="journal article" date="2016" name="G3 (Bethesda)">
        <title>First Draft Assembly and Annotation of the Genome of a California Endemic Oak Quercus lobata Nee (Fagaceae).</title>
        <authorList>
            <person name="Sork V.L."/>
            <person name="Fitz-Gibbon S.T."/>
            <person name="Puiu D."/>
            <person name="Crepeau M."/>
            <person name="Gugger P.F."/>
            <person name="Sherman R."/>
            <person name="Stevens K."/>
            <person name="Langley C.H."/>
            <person name="Pellegrini M."/>
            <person name="Salzberg S.L."/>
        </authorList>
    </citation>
    <scope>NUCLEOTIDE SEQUENCE [LARGE SCALE GENOMIC DNA]</scope>
    <source>
        <strain evidence="4 5">cv. SW786</strain>
    </source>
</reference>
<evidence type="ECO:0000256" key="1">
    <source>
        <dbReference type="SAM" id="MobiDB-lite"/>
    </source>
</evidence>
<evidence type="ECO:0000313" key="5">
    <source>
        <dbReference type="Proteomes" id="UP000594261"/>
    </source>
</evidence>